<evidence type="ECO:0000256" key="3">
    <source>
        <dbReference type="ARBA" id="ARBA00022821"/>
    </source>
</evidence>
<dbReference type="InterPro" id="IPR041118">
    <property type="entry name" value="Rx_N"/>
</dbReference>
<evidence type="ECO:0000256" key="1">
    <source>
        <dbReference type="ARBA" id="ARBA00022737"/>
    </source>
</evidence>
<keyword evidence="1" id="KW-0677">Repeat</keyword>
<gene>
    <name evidence="5" type="ORF">CJ030_MR1G002325</name>
</gene>
<dbReference type="GO" id="GO:0000166">
    <property type="term" value="F:nucleotide binding"/>
    <property type="evidence" value="ECO:0007669"/>
    <property type="project" value="UniProtKB-KW"/>
</dbReference>
<dbReference type="Proteomes" id="UP000516437">
    <property type="component" value="Chromosome 1"/>
</dbReference>
<keyword evidence="2" id="KW-0547">Nucleotide-binding</keyword>
<dbReference type="OrthoDB" id="1743675at2759"/>
<dbReference type="Pfam" id="PF18052">
    <property type="entry name" value="Rx_N"/>
    <property type="match status" value="1"/>
</dbReference>
<proteinExistence type="predicted"/>
<organism evidence="5 6">
    <name type="scientific">Morella rubra</name>
    <name type="common">Chinese bayberry</name>
    <dbReference type="NCBI Taxonomy" id="262757"/>
    <lineage>
        <taxon>Eukaryota</taxon>
        <taxon>Viridiplantae</taxon>
        <taxon>Streptophyta</taxon>
        <taxon>Embryophyta</taxon>
        <taxon>Tracheophyta</taxon>
        <taxon>Spermatophyta</taxon>
        <taxon>Magnoliopsida</taxon>
        <taxon>eudicotyledons</taxon>
        <taxon>Gunneridae</taxon>
        <taxon>Pentapetalae</taxon>
        <taxon>rosids</taxon>
        <taxon>fabids</taxon>
        <taxon>Fagales</taxon>
        <taxon>Myricaceae</taxon>
        <taxon>Morella</taxon>
    </lineage>
</organism>
<accession>A0A6A1WJZ4</accession>
<evidence type="ECO:0000313" key="6">
    <source>
        <dbReference type="Proteomes" id="UP000516437"/>
    </source>
</evidence>
<dbReference type="AlphaFoldDB" id="A0A6A1WJZ4"/>
<evidence type="ECO:0000259" key="4">
    <source>
        <dbReference type="Pfam" id="PF18052"/>
    </source>
</evidence>
<name>A0A6A1WJZ4_9ROSI</name>
<evidence type="ECO:0000313" key="5">
    <source>
        <dbReference type="EMBL" id="KAB1225635.1"/>
    </source>
</evidence>
<dbReference type="Gene3D" id="1.20.5.4130">
    <property type="match status" value="1"/>
</dbReference>
<evidence type="ECO:0000256" key="2">
    <source>
        <dbReference type="ARBA" id="ARBA00022741"/>
    </source>
</evidence>
<comment type="caution">
    <text evidence="5">The sequence shown here is derived from an EMBL/GenBank/DDBJ whole genome shotgun (WGS) entry which is preliminary data.</text>
</comment>
<dbReference type="GO" id="GO:0006952">
    <property type="term" value="P:defense response"/>
    <property type="evidence" value="ECO:0007669"/>
    <property type="project" value="UniProtKB-KW"/>
</dbReference>
<keyword evidence="3" id="KW-0611">Plant defense</keyword>
<feature type="domain" description="Disease resistance N-terminal" evidence="4">
    <location>
        <begin position="3"/>
        <end position="53"/>
    </location>
</feature>
<sequence length="147" mass="16348">MAVNVLVEDAEEKQATKPNVKTWLDELKDAVYDAEDILDKVATQALRRKLDAEFETTAIKRCRDMGDLLIYVILMMVTIGKCQCKAKILCLNLLSANTGVWPWSVGKLANIRGALSIWELQNVESPQDALDANLKNKKFAGVGIVLE</sequence>
<protein>
    <submittedName>
        <fullName evidence="5">Putative disease resistance RPP13-like protein 1</fullName>
    </submittedName>
</protein>
<keyword evidence="6" id="KW-1185">Reference proteome</keyword>
<reference evidence="5 6" key="1">
    <citation type="journal article" date="2019" name="Plant Biotechnol. J.">
        <title>The red bayberry genome and genetic basis of sex determination.</title>
        <authorList>
            <person name="Jia H.M."/>
            <person name="Jia H.J."/>
            <person name="Cai Q.L."/>
            <person name="Wang Y."/>
            <person name="Zhao H.B."/>
            <person name="Yang W.F."/>
            <person name="Wang G.Y."/>
            <person name="Li Y.H."/>
            <person name="Zhan D.L."/>
            <person name="Shen Y.T."/>
            <person name="Niu Q.F."/>
            <person name="Chang L."/>
            <person name="Qiu J."/>
            <person name="Zhao L."/>
            <person name="Xie H.B."/>
            <person name="Fu W.Y."/>
            <person name="Jin J."/>
            <person name="Li X.W."/>
            <person name="Jiao Y."/>
            <person name="Zhou C.C."/>
            <person name="Tu T."/>
            <person name="Chai C.Y."/>
            <person name="Gao J.L."/>
            <person name="Fan L.J."/>
            <person name="van de Weg E."/>
            <person name="Wang J.Y."/>
            <person name="Gao Z.S."/>
        </authorList>
    </citation>
    <scope>NUCLEOTIDE SEQUENCE [LARGE SCALE GENOMIC DNA]</scope>
    <source>
        <tissue evidence="5">Leaves</tissue>
    </source>
</reference>
<dbReference type="EMBL" id="RXIC02000019">
    <property type="protein sequence ID" value="KAB1225635.1"/>
    <property type="molecule type" value="Genomic_DNA"/>
</dbReference>